<dbReference type="AlphaFoldDB" id="A0A0F8ZBE2"/>
<dbReference type="Gene3D" id="3.40.50.300">
    <property type="entry name" value="P-loop containing nucleotide triphosphate hydrolases"/>
    <property type="match status" value="1"/>
</dbReference>
<proteinExistence type="predicted"/>
<dbReference type="Pfam" id="PF01712">
    <property type="entry name" value="dNK"/>
    <property type="match status" value="1"/>
</dbReference>
<evidence type="ECO:0000259" key="1">
    <source>
        <dbReference type="Pfam" id="PF01712"/>
    </source>
</evidence>
<dbReference type="InterPro" id="IPR027417">
    <property type="entry name" value="P-loop_NTPase"/>
</dbReference>
<dbReference type="PIRSF" id="PIRSF000705">
    <property type="entry name" value="DNK"/>
    <property type="match status" value="1"/>
</dbReference>
<organism evidence="2">
    <name type="scientific">marine sediment metagenome</name>
    <dbReference type="NCBI Taxonomy" id="412755"/>
    <lineage>
        <taxon>unclassified sequences</taxon>
        <taxon>metagenomes</taxon>
        <taxon>ecological metagenomes</taxon>
    </lineage>
</organism>
<reference evidence="2" key="1">
    <citation type="journal article" date="2015" name="Nature">
        <title>Complex archaea that bridge the gap between prokaryotes and eukaryotes.</title>
        <authorList>
            <person name="Spang A."/>
            <person name="Saw J.H."/>
            <person name="Jorgensen S.L."/>
            <person name="Zaremba-Niedzwiedzka K."/>
            <person name="Martijn J."/>
            <person name="Lind A.E."/>
            <person name="van Eijk R."/>
            <person name="Schleper C."/>
            <person name="Guy L."/>
            <person name="Ettema T.J."/>
        </authorList>
    </citation>
    <scope>NUCLEOTIDE SEQUENCE</scope>
</reference>
<dbReference type="SUPFAM" id="SSF52540">
    <property type="entry name" value="P-loop containing nucleoside triphosphate hydrolases"/>
    <property type="match status" value="1"/>
</dbReference>
<name>A0A0F8ZBE2_9ZZZZ</name>
<dbReference type="InterPro" id="IPR002624">
    <property type="entry name" value="DCK/DGK"/>
</dbReference>
<dbReference type="EMBL" id="LAZR01048819">
    <property type="protein sequence ID" value="KKK91063.1"/>
    <property type="molecule type" value="Genomic_DNA"/>
</dbReference>
<comment type="caution">
    <text evidence="2">The sequence shown here is derived from an EMBL/GenBank/DDBJ whole genome shotgun (WGS) entry which is preliminary data.</text>
</comment>
<evidence type="ECO:0000313" key="2">
    <source>
        <dbReference type="EMBL" id="KKK91063.1"/>
    </source>
</evidence>
<protein>
    <recommendedName>
        <fullName evidence="1">Deoxynucleoside kinase domain-containing protein</fullName>
    </recommendedName>
</protein>
<gene>
    <name evidence="2" type="ORF">LCGC14_2716740</name>
</gene>
<feature type="domain" description="Deoxynucleoside kinase" evidence="1">
    <location>
        <begin position="4"/>
        <end position="172"/>
    </location>
</feature>
<sequence length="188" mass="20941">GPPAVGKTTLAEHLAAELPAGLIREDYAGNPFLAESYLQRGRSALAAQLYFLFSRLGQLNLQTWPEAGTAVIDYGFCQDAIYAAANLTAEELKLYRELADGADRLVKAPDVMVLLDGDEQLLLERIARRGRRFERTFTADFLRSLREAYRRVAAGAAFPVIEVDVRQVDLMARADLDELRGRIEEALR</sequence>
<dbReference type="GO" id="GO:0019136">
    <property type="term" value="F:deoxynucleoside kinase activity"/>
    <property type="evidence" value="ECO:0007669"/>
    <property type="project" value="InterPro"/>
</dbReference>
<dbReference type="GO" id="GO:0005524">
    <property type="term" value="F:ATP binding"/>
    <property type="evidence" value="ECO:0007669"/>
    <property type="project" value="InterPro"/>
</dbReference>
<feature type="non-terminal residue" evidence="2">
    <location>
        <position position="1"/>
    </location>
</feature>
<dbReference type="InterPro" id="IPR031314">
    <property type="entry name" value="DNK_dom"/>
</dbReference>
<accession>A0A0F8ZBE2</accession>